<feature type="region of interest" description="Disordered" evidence="1">
    <location>
        <begin position="53"/>
        <end position="77"/>
    </location>
</feature>
<protein>
    <submittedName>
        <fullName evidence="2">Uncharacterized protein</fullName>
    </submittedName>
</protein>
<comment type="caution">
    <text evidence="2">The sequence shown here is derived from an EMBL/GenBank/DDBJ whole genome shotgun (WGS) entry which is preliminary data.</text>
</comment>
<evidence type="ECO:0000256" key="1">
    <source>
        <dbReference type="SAM" id="MobiDB-lite"/>
    </source>
</evidence>
<name>A0ABN9YEM4_9DINO</name>
<organism evidence="2 3">
    <name type="scientific">Prorocentrum cordatum</name>
    <dbReference type="NCBI Taxonomy" id="2364126"/>
    <lineage>
        <taxon>Eukaryota</taxon>
        <taxon>Sar</taxon>
        <taxon>Alveolata</taxon>
        <taxon>Dinophyceae</taxon>
        <taxon>Prorocentrales</taxon>
        <taxon>Prorocentraceae</taxon>
        <taxon>Prorocentrum</taxon>
    </lineage>
</organism>
<proteinExistence type="predicted"/>
<dbReference type="Proteomes" id="UP001189429">
    <property type="component" value="Unassembled WGS sequence"/>
</dbReference>
<gene>
    <name evidence="2" type="ORF">PCOR1329_LOCUS83688</name>
</gene>
<keyword evidence="3" id="KW-1185">Reference proteome</keyword>
<dbReference type="EMBL" id="CAUYUJ010022157">
    <property type="protein sequence ID" value="CAK0909211.1"/>
    <property type="molecule type" value="Genomic_DNA"/>
</dbReference>
<evidence type="ECO:0000313" key="2">
    <source>
        <dbReference type="EMBL" id="CAK0909211.1"/>
    </source>
</evidence>
<evidence type="ECO:0000313" key="3">
    <source>
        <dbReference type="Proteomes" id="UP001189429"/>
    </source>
</evidence>
<accession>A0ABN9YEM4</accession>
<reference evidence="2" key="1">
    <citation type="submission" date="2023-10" db="EMBL/GenBank/DDBJ databases">
        <authorList>
            <person name="Chen Y."/>
            <person name="Shah S."/>
            <person name="Dougan E. K."/>
            <person name="Thang M."/>
            <person name="Chan C."/>
        </authorList>
    </citation>
    <scope>NUCLEOTIDE SEQUENCE [LARGE SCALE GENOMIC DNA]</scope>
</reference>
<sequence length="77" mass="8808">MSTSSPHRHLLLLVRQWPRGLWLARGLYKGFLANVVRRTCRRSAGPRLLRPRQEHVGHLSGRRRNACRSCSPAGARL</sequence>